<dbReference type="EMBL" id="SDMP01000001">
    <property type="protein sequence ID" value="RYR80055.1"/>
    <property type="molecule type" value="Genomic_DNA"/>
</dbReference>
<proteinExistence type="predicted"/>
<accession>A0A445EX99</accession>
<name>A0A445EX99_ARAHY</name>
<evidence type="ECO:0000313" key="1">
    <source>
        <dbReference type="EMBL" id="RYR80055.1"/>
    </source>
</evidence>
<dbReference type="AlphaFoldDB" id="A0A445EX99"/>
<gene>
    <name evidence="1" type="ORF">Ahy_A01g004831</name>
</gene>
<organism evidence="1 2">
    <name type="scientific">Arachis hypogaea</name>
    <name type="common">Peanut</name>
    <dbReference type="NCBI Taxonomy" id="3818"/>
    <lineage>
        <taxon>Eukaryota</taxon>
        <taxon>Viridiplantae</taxon>
        <taxon>Streptophyta</taxon>
        <taxon>Embryophyta</taxon>
        <taxon>Tracheophyta</taxon>
        <taxon>Spermatophyta</taxon>
        <taxon>Magnoliopsida</taxon>
        <taxon>eudicotyledons</taxon>
        <taxon>Gunneridae</taxon>
        <taxon>Pentapetalae</taxon>
        <taxon>rosids</taxon>
        <taxon>fabids</taxon>
        <taxon>Fabales</taxon>
        <taxon>Fabaceae</taxon>
        <taxon>Papilionoideae</taxon>
        <taxon>50 kb inversion clade</taxon>
        <taxon>dalbergioids sensu lato</taxon>
        <taxon>Dalbergieae</taxon>
        <taxon>Pterocarpus clade</taxon>
        <taxon>Arachis</taxon>
    </lineage>
</organism>
<protein>
    <submittedName>
        <fullName evidence="1">Uncharacterized protein</fullName>
    </submittedName>
</protein>
<sequence length="127" mass="14563">MIELRELDTARAILRQTQVMGVMKQEQPERYLRLEHLLVRTYFDPNEAYQDSTKEKRRALIAQALAAEVTVVPPSRLMALIGQALKWQQHQGLLPPGTQFDLFRGTAAMKQDVDDMYPTNLSHTIKA</sequence>
<dbReference type="GO" id="GO:0000398">
    <property type="term" value="P:mRNA splicing, via spliceosome"/>
    <property type="evidence" value="ECO:0007669"/>
    <property type="project" value="InterPro"/>
</dbReference>
<dbReference type="PANTHER" id="PTHR22848">
    <property type="entry name" value="WD40 REPEAT PROTEIN"/>
    <property type="match status" value="1"/>
</dbReference>
<dbReference type="InterPro" id="IPR045184">
    <property type="entry name" value="SMU1"/>
</dbReference>
<evidence type="ECO:0000313" key="2">
    <source>
        <dbReference type="Proteomes" id="UP000289738"/>
    </source>
</evidence>
<keyword evidence="2" id="KW-1185">Reference proteome</keyword>
<reference evidence="1 2" key="1">
    <citation type="submission" date="2019-01" db="EMBL/GenBank/DDBJ databases">
        <title>Sequencing of cultivated peanut Arachis hypogaea provides insights into genome evolution and oil improvement.</title>
        <authorList>
            <person name="Chen X."/>
        </authorList>
    </citation>
    <scope>NUCLEOTIDE SEQUENCE [LARGE SCALE GENOMIC DNA]</scope>
    <source>
        <strain evidence="2">cv. Fuhuasheng</strain>
        <tissue evidence="1">Leaves</tissue>
    </source>
</reference>
<comment type="caution">
    <text evidence="1">The sequence shown here is derived from an EMBL/GenBank/DDBJ whole genome shotgun (WGS) entry which is preliminary data.</text>
</comment>
<dbReference type="Proteomes" id="UP000289738">
    <property type="component" value="Chromosome A01"/>
</dbReference>